<evidence type="ECO:0000256" key="1">
    <source>
        <dbReference type="ARBA" id="ARBA00023015"/>
    </source>
</evidence>
<dbReference type="OrthoDB" id="3173376at2"/>
<evidence type="ECO:0000313" key="7">
    <source>
        <dbReference type="Proteomes" id="UP000305778"/>
    </source>
</evidence>
<dbReference type="PRINTS" id="PR00455">
    <property type="entry name" value="HTHTETR"/>
</dbReference>
<dbReference type="Pfam" id="PF13305">
    <property type="entry name" value="TetR_C_33"/>
    <property type="match status" value="1"/>
</dbReference>
<feature type="DNA-binding region" description="H-T-H motif" evidence="4">
    <location>
        <begin position="40"/>
        <end position="59"/>
    </location>
</feature>
<comment type="caution">
    <text evidence="6">The sequence shown here is derived from an EMBL/GenBank/DDBJ whole genome shotgun (WGS) entry which is preliminary data.</text>
</comment>
<dbReference type="InterPro" id="IPR050109">
    <property type="entry name" value="HTH-type_TetR-like_transc_reg"/>
</dbReference>
<dbReference type="AlphaFoldDB" id="A0A4U0SNY5"/>
<protein>
    <submittedName>
        <fullName evidence="6">TetR/AcrR family transcriptional regulator</fullName>
    </submittedName>
</protein>
<dbReference type="InterPro" id="IPR036271">
    <property type="entry name" value="Tet_transcr_reg_TetR-rel_C_sf"/>
</dbReference>
<dbReference type="Proteomes" id="UP000305778">
    <property type="component" value="Unassembled WGS sequence"/>
</dbReference>
<name>A0A4U0SNY5_9ACTN</name>
<dbReference type="InterPro" id="IPR009057">
    <property type="entry name" value="Homeodomain-like_sf"/>
</dbReference>
<evidence type="ECO:0000256" key="2">
    <source>
        <dbReference type="ARBA" id="ARBA00023125"/>
    </source>
</evidence>
<evidence type="ECO:0000256" key="3">
    <source>
        <dbReference type="ARBA" id="ARBA00023163"/>
    </source>
</evidence>
<dbReference type="InterPro" id="IPR001647">
    <property type="entry name" value="HTH_TetR"/>
</dbReference>
<dbReference type="GO" id="GO:0003700">
    <property type="term" value="F:DNA-binding transcription factor activity"/>
    <property type="evidence" value="ECO:0007669"/>
    <property type="project" value="TreeGrafter"/>
</dbReference>
<sequence>MTTSPASQPQRGRYHHGELRAALIEASFELLAESGLAAFSVAQVARKLGVSTAAPYRHFPDRDHLMAAVATQAAAELAEQFRQTAERAGNDAAERFAATAGAYVRFVGTRGAGFDVIFAADLERLQDRALADAGRRLMDLLLELTQQATGQGPETSLALVGQHVAAAHGYVTLHSDGFFRRQESIDTIADLAVAASRALLRGTPEAQAAGTDHG</sequence>
<dbReference type="SUPFAM" id="SSF46689">
    <property type="entry name" value="Homeodomain-like"/>
    <property type="match status" value="1"/>
</dbReference>
<dbReference type="PANTHER" id="PTHR30055:SF220">
    <property type="entry name" value="TETR-FAMILY REGULATORY PROTEIN"/>
    <property type="match status" value="1"/>
</dbReference>
<dbReference type="PROSITE" id="PS50977">
    <property type="entry name" value="HTH_TETR_2"/>
    <property type="match status" value="1"/>
</dbReference>
<proteinExistence type="predicted"/>
<keyword evidence="2 4" id="KW-0238">DNA-binding</keyword>
<dbReference type="GO" id="GO:0000976">
    <property type="term" value="F:transcription cis-regulatory region binding"/>
    <property type="evidence" value="ECO:0007669"/>
    <property type="project" value="TreeGrafter"/>
</dbReference>
<evidence type="ECO:0000256" key="4">
    <source>
        <dbReference type="PROSITE-ProRule" id="PRU00335"/>
    </source>
</evidence>
<feature type="domain" description="HTH tetR-type" evidence="5">
    <location>
        <begin position="17"/>
        <end position="77"/>
    </location>
</feature>
<keyword evidence="7" id="KW-1185">Reference proteome</keyword>
<keyword evidence="1" id="KW-0805">Transcription regulation</keyword>
<dbReference type="RefSeq" id="WP_136723468.1">
    <property type="nucleotide sequence ID" value="NZ_SUMC01000008.1"/>
</dbReference>
<dbReference type="InterPro" id="IPR025996">
    <property type="entry name" value="MT1864/Rv1816-like_C"/>
</dbReference>
<gene>
    <name evidence="6" type="ORF">FCI23_11875</name>
</gene>
<organism evidence="6 7">
    <name type="scientific">Actinacidiphila oryziradicis</name>
    <dbReference type="NCBI Taxonomy" id="2571141"/>
    <lineage>
        <taxon>Bacteria</taxon>
        <taxon>Bacillati</taxon>
        <taxon>Actinomycetota</taxon>
        <taxon>Actinomycetes</taxon>
        <taxon>Kitasatosporales</taxon>
        <taxon>Streptomycetaceae</taxon>
        <taxon>Actinacidiphila</taxon>
    </lineage>
</organism>
<dbReference type="Gene3D" id="1.10.357.10">
    <property type="entry name" value="Tetracycline Repressor, domain 2"/>
    <property type="match status" value="1"/>
</dbReference>
<accession>A0A4U0SNY5</accession>
<dbReference type="PANTHER" id="PTHR30055">
    <property type="entry name" value="HTH-TYPE TRANSCRIPTIONAL REGULATOR RUTR"/>
    <property type="match status" value="1"/>
</dbReference>
<keyword evidence="3" id="KW-0804">Transcription</keyword>
<dbReference type="Pfam" id="PF00440">
    <property type="entry name" value="TetR_N"/>
    <property type="match status" value="1"/>
</dbReference>
<evidence type="ECO:0000259" key="5">
    <source>
        <dbReference type="PROSITE" id="PS50977"/>
    </source>
</evidence>
<reference evidence="6 7" key="1">
    <citation type="submission" date="2019-04" db="EMBL/GenBank/DDBJ databases">
        <title>Streptomyces oryziradicis sp. nov., a novel actinomycete isolated from rhizosphere soil of rice (Oryza sativa L.).</title>
        <authorList>
            <person name="Li C."/>
        </authorList>
    </citation>
    <scope>NUCLEOTIDE SEQUENCE [LARGE SCALE GENOMIC DNA]</scope>
    <source>
        <strain evidence="6 7">NEAU-C40</strain>
    </source>
</reference>
<evidence type="ECO:0000313" key="6">
    <source>
        <dbReference type="EMBL" id="TKA11516.1"/>
    </source>
</evidence>
<dbReference type="SUPFAM" id="SSF48498">
    <property type="entry name" value="Tetracyclin repressor-like, C-terminal domain"/>
    <property type="match status" value="1"/>
</dbReference>
<dbReference type="EMBL" id="SUMC01000008">
    <property type="protein sequence ID" value="TKA11516.1"/>
    <property type="molecule type" value="Genomic_DNA"/>
</dbReference>